<evidence type="ECO:0000256" key="2">
    <source>
        <dbReference type="ARBA" id="ARBA00022478"/>
    </source>
</evidence>
<dbReference type="PIRSF" id="PIRSF000774">
    <property type="entry name" value="RpoN"/>
    <property type="match status" value="1"/>
</dbReference>
<dbReference type="GO" id="GO:0016779">
    <property type="term" value="F:nucleotidyltransferase activity"/>
    <property type="evidence" value="ECO:0007669"/>
    <property type="project" value="UniProtKB-KW"/>
</dbReference>
<dbReference type="Pfam" id="PF04552">
    <property type="entry name" value="Sigma54_DBD"/>
    <property type="match status" value="1"/>
</dbReference>
<evidence type="ECO:0000313" key="13">
    <source>
        <dbReference type="Proteomes" id="UP000446348"/>
    </source>
</evidence>
<dbReference type="Gene3D" id="1.10.10.1330">
    <property type="entry name" value="RNA polymerase sigma-54 factor, core-binding domain"/>
    <property type="match status" value="1"/>
</dbReference>
<dbReference type="InterPro" id="IPR007046">
    <property type="entry name" value="RNA_pol_sigma_54_core-bd"/>
</dbReference>
<dbReference type="AlphaFoldDB" id="A0A845RL98"/>
<feature type="domain" description="RNA polymerase sigma factor 54 DNA-binding" evidence="10">
    <location>
        <begin position="292"/>
        <end position="447"/>
    </location>
</feature>
<dbReference type="PRINTS" id="PR00045">
    <property type="entry name" value="SIGMA54FCT"/>
</dbReference>
<evidence type="ECO:0000313" key="12">
    <source>
        <dbReference type="EMBL" id="NBI80319.1"/>
    </source>
</evidence>
<evidence type="ECO:0000256" key="5">
    <source>
        <dbReference type="ARBA" id="ARBA00023015"/>
    </source>
</evidence>
<protein>
    <submittedName>
        <fullName evidence="12">RNA polymerase sigma-54 factor</fullName>
    </submittedName>
</protein>
<evidence type="ECO:0000259" key="10">
    <source>
        <dbReference type="Pfam" id="PF04552"/>
    </source>
</evidence>
<keyword evidence="6" id="KW-0731">Sigma factor</keyword>
<keyword evidence="3" id="KW-0808">Transferase</keyword>
<dbReference type="PANTHER" id="PTHR32248">
    <property type="entry name" value="RNA POLYMERASE SIGMA-54 FACTOR"/>
    <property type="match status" value="1"/>
</dbReference>
<dbReference type="NCBIfam" id="TIGR02395">
    <property type="entry name" value="rpoN_sigma"/>
    <property type="match status" value="1"/>
</dbReference>
<dbReference type="InterPro" id="IPR038709">
    <property type="entry name" value="RpoN_core-bd_sf"/>
</dbReference>
<dbReference type="PANTHER" id="PTHR32248:SF4">
    <property type="entry name" value="RNA POLYMERASE SIGMA-54 FACTOR"/>
    <property type="match status" value="1"/>
</dbReference>
<evidence type="ECO:0000256" key="8">
    <source>
        <dbReference type="ARBA" id="ARBA00023163"/>
    </source>
</evidence>
<feature type="domain" description="RNA polymerase sigma factor 54 core-binding" evidence="11">
    <location>
        <begin position="98"/>
        <end position="278"/>
    </location>
</feature>
<evidence type="ECO:0000256" key="7">
    <source>
        <dbReference type="ARBA" id="ARBA00023125"/>
    </source>
</evidence>
<evidence type="ECO:0000256" key="3">
    <source>
        <dbReference type="ARBA" id="ARBA00022679"/>
    </source>
</evidence>
<comment type="similarity">
    <text evidence="1">Belongs to the sigma-54 factor family.</text>
</comment>
<dbReference type="Proteomes" id="UP000446348">
    <property type="component" value="Unassembled WGS sequence"/>
</dbReference>
<keyword evidence="2" id="KW-0240">DNA-directed RNA polymerase</keyword>
<evidence type="ECO:0000256" key="9">
    <source>
        <dbReference type="SAM" id="MobiDB-lite"/>
    </source>
</evidence>
<dbReference type="GO" id="GO:0006352">
    <property type="term" value="P:DNA-templated transcription initiation"/>
    <property type="evidence" value="ECO:0007669"/>
    <property type="project" value="InterPro"/>
</dbReference>
<dbReference type="Pfam" id="PF04963">
    <property type="entry name" value="Sigma54_CBD"/>
    <property type="match status" value="1"/>
</dbReference>
<keyword evidence="4" id="KW-0548">Nucleotidyltransferase</keyword>
<dbReference type="GO" id="GO:0003677">
    <property type="term" value="F:DNA binding"/>
    <property type="evidence" value="ECO:0007669"/>
    <property type="project" value="UniProtKB-KW"/>
</dbReference>
<keyword evidence="8" id="KW-0804">Transcription</keyword>
<proteinExistence type="inferred from homology"/>
<dbReference type="GO" id="GO:0000428">
    <property type="term" value="C:DNA-directed RNA polymerase complex"/>
    <property type="evidence" value="ECO:0007669"/>
    <property type="project" value="UniProtKB-KW"/>
</dbReference>
<sequence>MGMELGVRLEQNQVLAPRVEQSVRILQMDGVQLGEYLKELALENPVAEVEPPPRREQKEKLAQRKLEWLENQTRREQENMGYYDDDGDLTPEQNTPAPQEESLADHLLAQAELTAVPKALAAAVRYVIGCIDDNGYLKTSPGQMCAEAAASGALLAQAVALIQSFDPPGVGARDLAECLCLQIPASDTLARRLARDFLPEIAKNRVGALASKTGASAADVEAAIARIRRLNPKPGALYGAHSIPHYITPDIVVTGFEDHYNVMLCEFAYPQVRLSERYLQIARETTDPEVIQYISEKIDQVNWVIKCIENRNRTLVEVARAIVRRQERFFRYGPQRLGVLRMREIAGDVGLHESTVSRAVRGKYLQCAHGVYPLRYFFVKGPEHGGTVSSEAVKYKLRALIDAEDRAHPFSDRALCGLLTADGVNVSRRTVAKYRAEMGVAGSSGRARG</sequence>
<evidence type="ECO:0000256" key="1">
    <source>
        <dbReference type="ARBA" id="ARBA00008798"/>
    </source>
</evidence>
<evidence type="ECO:0000256" key="4">
    <source>
        <dbReference type="ARBA" id="ARBA00022695"/>
    </source>
</evidence>
<dbReference type="PROSITE" id="PS50044">
    <property type="entry name" value="SIGMA54_3"/>
    <property type="match status" value="1"/>
</dbReference>
<dbReference type="PROSITE" id="PS00718">
    <property type="entry name" value="SIGMA54_2"/>
    <property type="match status" value="1"/>
</dbReference>
<keyword evidence="7" id="KW-0238">DNA-binding</keyword>
<dbReference type="Pfam" id="PF00309">
    <property type="entry name" value="Sigma54_AID"/>
    <property type="match status" value="1"/>
</dbReference>
<dbReference type="Gene3D" id="1.10.10.60">
    <property type="entry name" value="Homeodomain-like"/>
    <property type="match status" value="1"/>
</dbReference>
<reference evidence="12 13" key="1">
    <citation type="submission" date="2018-08" db="EMBL/GenBank/DDBJ databases">
        <title>Murine metabolic-syndrome-specific gut microbial biobank.</title>
        <authorList>
            <person name="Liu C."/>
        </authorList>
    </citation>
    <scope>NUCLEOTIDE SEQUENCE [LARGE SCALE GENOMIC DNA]</scope>
    <source>
        <strain evidence="12 13">X69</strain>
    </source>
</reference>
<keyword evidence="5" id="KW-0805">Transcription regulation</keyword>
<dbReference type="GO" id="GO:0001216">
    <property type="term" value="F:DNA-binding transcription activator activity"/>
    <property type="evidence" value="ECO:0007669"/>
    <property type="project" value="InterPro"/>
</dbReference>
<dbReference type="GO" id="GO:0016987">
    <property type="term" value="F:sigma factor activity"/>
    <property type="evidence" value="ECO:0007669"/>
    <property type="project" value="UniProtKB-KW"/>
</dbReference>
<dbReference type="InterPro" id="IPR000394">
    <property type="entry name" value="RNA_pol_sigma_54"/>
</dbReference>
<organism evidence="12 13">
    <name type="scientific">Anaerotruncus colihominis</name>
    <dbReference type="NCBI Taxonomy" id="169435"/>
    <lineage>
        <taxon>Bacteria</taxon>
        <taxon>Bacillati</taxon>
        <taxon>Bacillota</taxon>
        <taxon>Clostridia</taxon>
        <taxon>Eubacteriales</taxon>
        <taxon>Oscillospiraceae</taxon>
        <taxon>Anaerotruncus</taxon>
    </lineage>
</organism>
<evidence type="ECO:0000259" key="11">
    <source>
        <dbReference type="Pfam" id="PF04963"/>
    </source>
</evidence>
<evidence type="ECO:0000256" key="6">
    <source>
        <dbReference type="ARBA" id="ARBA00023082"/>
    </source>
</evidence>
<dbReference type="EMBL" id="QXWZ01000044">
    <property type="protein sequence ID" value="NBI80319.1"/>
    <property type="molecule type" value="Genomic_DNA"/>
</dbReference>
<feature type="region of interest" description="Disordered" evidence="9">
    <location>
        <begin position="73"/>
        <end position="99"/>
    </location>
</feature>
<comment type="caution">
    <text evidence="12">The sequence shown here is derived from an EMBL/GenBank/DDBJ whole genome shotgun (WGS) entry which is preliminary data.</text>
</comment>
<accession>A0A845RL98</accession>
<dbReference type="InterPro" id="IPR007634">
    <property type="entry name" value="RNA_pol_sigma_54_DNA-bd"/>
</dbReference>
<gene>
    <name evidence="12" type="primary">rpoN</name>
    <name evidence="12" type="ORF">D3Z39_15920</name>
</gene>
<name>A0A845RL98_9FIRM</name>